<keyword evidence="5 11" id="KW-0028">Amino-acid biosynthesis</keyword>
<comment type="catalytic activity">
    <reaction evidence="11">
        <text>2 pyruvate + H(+) = (2S)-2-acetolactate + CO2</text>
        <dbReference type="Rhea" id="RHEA:25249"/>
        <dbReference type="ChEBI" id="CHEBI:15361"/>
        <dbReference type="ChEBI" id="CHEBI:15378"/>
        <dbReference type="ChEBI" id="CHEBI:16526"/>
        <dbReference type="ChEBI" id="CHEBI:58476"/>
        <dbReference type="EC" id="2.2.1.6"/>
    </reaction>
</comment>
<dbReference type="CDD" id="cd02015">
    <property type="entry name" value="TPP_AHAS"/>
    <property type="match status" value="1"/>
</dbReference>
<protein>
    <recommendedName>
        <fullName evidence="4 11">Acetolactate synthase</fullName>
        <ecNumber evidence="4 11">2.2.1.6</ecNumber>
    </recommendedName>
</protein>
<dbReference type="Pfam" id="PF02776">
    <property type="entry name" value="TPP_enzyme_N"/>
    <property type="match status" value="1"/>
</dbReference>
<dbReference type="EMBL" id="VOAW01000006">
    <property type="protein sequence ID" value="TWO27724.1"/>
    <property type="molecule type" value="Genomic_DNA"/>
</dbReference>
<comment type="similarity">
    <text evidence="3 11">Belongs to the TPP enzyme family.</text>
</comment>
<dbReference type="Gene3D" id="3.40.50.1220">
    <property type="entry name" value="TPP-binding domain"/>
    <property type="match status" value="1"/>
</dbReference>
<dbReference type="InterPro" id="IPR012000">
    <property type="entry name" value="Thiamin_PyroP_enz_cen_dom"/>
</dbReference>
<comment type="cofactor">
    <cofactor evidence="11">
        <name>Mg(2+)</name>
        <dbReference type="ChEBI" id="CHEBI:18420"/>
    </cofactor>
    <text evidence="11">Binds 1 Mg(2+) ion per subunit.</text>
</comment>
<evidence type="ECO:0000259" key="13">
    <source>
        <dbReference type="Pfam" id="PF02775"/>
    </source>
</evidence>
<dbReference type="SUPFAM" id="SSF52467">
    <property type="entry name" value="DHS-like NAD/FAD-binding domain"/>
    <property type="match status" value="1"/>
</dbReference>
<dbReference type="InterPro" id="IPR012846">
    <property type="entry name" value="Acetolactate_synth_lsu"/>
</dbReference>
<proteinExistence type="inferred from homology"/>
<dbReference type="InterPro" id="IPR045229">
    <property type="entry name" value="TPP_enz"/>
</dbReference>
<name>A0ABY3G5X9_9BACT</name>
<evidence type="ECO:0000259" key="14">
    <source>
        <dbReference type="Pfam" id="PF02776"/>
    </source>
</evidence>
<sequence length="570" mass="63408">MIELSGSQMICEALKEEKVKVVFGYPGGAALNIYDEIFKQKYFRHILVRHEQAALHSADAYARISGEVGVAIVTSGPGFTNTVTGLATAYSDSIPLVLISAQVANSLIGTDAFQEIDAIGISRPCVKHNYLVKNIEELPKILKEAFYVATTGRKGPVHIDIPKDVTADFGVWEYPKEITMKTYKPTYKGNIKQIKKLIELLKNSTKPLFYLGGGCIASNASEEVRSLITVTQIPAVETLMALGTLKNDDKLNLKMAGMHGSYCANIALSECDLLIAVGARFDDRITGKTSEFAKHAKIVHIDIDPSSISKIIEAHFPIVGDIKSVIADILKELNKEHFDFKKHQEWLKTLENYQQLYPLTYEDSDEVLKPQWVIQECAKLAPDARIITDVGQHQMWVAQFYPFNYPRQLATSGGQGTMGYSLPAALGAKLAAKNEEVVINFAGDGSFLMNIQELMTASSHNIKVINIILNNSFLGMVRQWQSMFYKERFSNTDLSDQPDFISIAKGFKCEAYDVFTKQEFKDAFDKALKSPKTSILNVAIDRFEDVLPMVPAGGAIYNMILPSYKNKDRK</sequence>
<dbReference type="Gene3D" id="3.40.50.970">
    <property type="match status" value="2"/>
</dbReference>
<evidence type="ECO:0000256" key="6">
    <source>
        <dbReference type="ARBA" id="ARBA00022679"/>
    </source>
</evidence>
<evidence type="ECO:0000256" key="4">
    <source>
        <dbReference type="ARBA" id="ARBA00013145"/>
    </source>
</evidence>
<dbReference type="InterPro" id="IPR039368">
    <property type="entry name" value="AHAS_TPP"/>
</dbReference>
<gene>
    <name evidence="15" type="ORF">ZA01_01415</name>
</gene>
<evidence type="ECO:0000259" key="12">
    <source>
        <dbReference type="Pfam" id="PF00205"/>
    </source>
</evidence>
<accession>A0ABY3G5X9</accession>
<evidence type="ECO:0000256" key="3">
    <source>
        <dbReference type="ARBA" id="ARBA00007812"/>
    </source>
</evidence>
<evidence type="ECO:0000256" key="11">
    <source>
        <dbReference type="RuleBase" id="RU003591"/>
    </source>
</evidence>
<dbReference type="PANTHER" id="PTHR18968:SF13">
    <property type="entry name" value="ACETOLACTATE SYNTHASE CATALYTIC SUBUNIT, MITOCHONDRIAL"/>
    <property type="match status" value="1"/>
</dbReference>
<reference evidence="15 16" key="1">
    <citation type="submission" date="2019-07" db="EMBL/GenBank/DDBJ databases">
        <title>Rapid identification of Enteric Bacteria from Whole Genome Sequences (WGS) using Average Nucleotide Identity (ANI).</title>
        <authorList>
            <person name="Lane C."/>
        </authorList>
    </citation>
    <scope>NUCLEOTIDE SEQUENCE [LARGE SCALE GENOMIC DNA]</scope>
    <source>
        <strain evidence="15 16">2011D-8905</strain>
    </source>
</reference>
<feature type="domain" description="Thiamine pyrophosphate enzyme TPP-binding" evidence="13">
    <location>
        <begin position="389"/>
        <end position="538"/>
    </location>
</feature>
<evidence type="ECO:0000256" key="8">
    <source>
        <dbReference type="ARBA" id="ARBA00022842"/>
    </source>
</evidence>
<keyword evidence="7 11" id="KW-0479">Metal-binding</keyword>
<keyword evidence="8 11" id="KW-0460">Magnesium</keyword>
<dbReference type="InterPro" id="IPR029061">
    <property type="entry name" value="THDP-binding"/>
</dbReference>
<dbReference type="Proteomes" id="UP000321614">
    <property type="component" value="Unassembled WGS sequence"/>
</dbReference>
<dbReference type="CDD" id="cd07035">
    <property type="entry name" value="TPP_PYR_POX_like"/>
    <property type="match status" value="1"/>
</dbReference>
<keyword evidence="10 11" id="KW-0100">Branched-chain amino acid biosynthesis</keyword>
<dbReference type="SUPFAM" id="SSF52518">
    <property type="entry name" value="Thiamin diphosphate-binding fold (THDP-binding)"/>
    <property type="match status" value="2"/>
</dbReference>
<comment type="pathway">
    <text evidence="1 11">Amino-acid biosynthesis; L-isoleucine biosynthesis; L-isoleucine from 2-oxobutanoate: step 1/4.</text>
</comment>
<evidence type="ECO:0000313" key="15">
    <source>
        <dbReference type="EMBL" id="TWO27724.1"/>
    </source>
</evidence>
<feature type="domain" description="Thiamine pyrophosphate enzyme N-terminal TPP-binding" evidence="14">
    <location>
        <begin position="6"/>
        <end position="120"/>
    </location>
</feature>
<evidence type="ECO:0000313" key="16">
    <source>
        <dbReference type="Proteomes" id="UP000321614"/>
    </source>
</evidence>
<dbReference type="InterPro" id="IPR029035">
    <property type="entry name" value="DHS-like_NAD/FAD-binding_dom"/>
</dbReference>
<evidence type="ECO:0000256" key="10">
    <source>
        <dbReference type="ARBA" id="ARBA00023304"/>
    </source>
</evidence>
<dbReference type="Pfam" id="PF00205">
    <property type="entry name" value="TPP_enzyme_M"/>
    <property type="match status" value="1"/>
</dbReference>
<dbReference type="NCBIfam" id="NF006319">
    <property type="entry name" value="PRK08527.1"/>
    <property type="match status" value="1"/>
</dbReference>
<organism evidence="15 16">
    <name type="scientific">Campylobacter insulaenigrae</name>
    <dbReference type="NCBI Taxonomy" id="260714"/>
    <lineage>
        <taxon>Bacteria</taxon>
        <taxon>Pseudomonadati</taxon>
        <taxon>Campylobacterota</taxon>
        <taxon>Epsilonproteobacteria</taxon>
        <taxon>Campylobacterales</taxon>
        <taxon>Campylobacteraceae</taxon>
        <taxon>Campylobacter</taxon>
    </lineage>
</organism>
<keyword evidence="6 11" id="KW-0808">Transferase</keyword>
<dbReference type="EC" id="2.2.1.6" evidence="4 11"/>
<dbReference type="RefSeq" id="WP_147500381.1">
    <property type="nucleotide sequence ID" value="NZ_VOAW01000006.1"/>
</dbReference>
<evidence type="ECO:0000256" key="2">
    <source>
        <dbReference type="ARBA" id="ARBA00005025"/>
    </source>
</evidence>
<dbReference type="InterPro" id="IPR012001">
    <property type="entry name" value="Thiamin_PyroP_enz_TPP-bd_dom"/>
</dbReference>
<comment type="cofactor">
    <cofactor evidence="11">
        <name>thiamine diphosphate</name>
        <dbReference type="ChEBI" id="CHEBI:58937"/>
    </cofactor>
    <text evidence="11">Binds 1 thiamine pyrophosphate per subunit.</text>
</comment>
<dbReference type="Pfam" id="PF02775">
    <property type="entry name" value="TPP_enzyme_C"/>
    <property type="match status" value="1"/>
</dbReference>
<dbReference type="NCBIfam" id="TIGR00118">
    <property type="entry name" value="acolac_lg"/>
    <property type="match status" value="1"/>
</dbReference>
<evidence type="ECO:0000256" key="5">
    <source>
        <dbReference type="ARBA" id="ARBA00022605"/>
    </source>
</evidence>
<keyword evidence="9 11" id="KW-0786">Thiamine pyrophosphate</keyword>
<evidence type="ECO:0000256" key="7">
    <source>
        <dbReference type="ARBA" id="ARBA00022723"/>
    </source>
</evidence>
<dbReference type="PANTHER" id="PTHR18968">
    <property type="entry name" value="THIAMINE PYROPHOSPHATE ENZYMES"/>
    <property type="match status" value="1"/>
</dbReference>
<comment type="pathway">
    <text evidence="2 11">Amino-acid biosynthesis; L-valine biosynthesis; L-valine from pyruvate: step 1/4.</text>
</comment>
<feature type="domain" description="Thiamine pyrophosphate enzyme central" evidence="12">
    <location>
        <begin position="194"/>
        <end position="327"/>
    </location>
</feature>
<dbReference type="InterPro" id="IPR011766">
    <property type="entry name" value="TPP_enzyme_TPP-bd"/>
</dbReference>
<comment type="caution">
    <text evidence="15">The sequence shown here is derived from an EMBL/GenBank/DDBJ whole genome shotgun (WGS) entry which is preliminary data.</text>
</comment>
<evidence type="ECO:0000256" key="1">
    <source>
        <dbReference type="ARBA" id="ARBA00004974"/>
    </source>
</evidence>
<evidence type="ECO:0000256" key="9">
    <source>
        <dbReference type="ARBA" id="ARBA00023052"/>
    </source>
</evidence>
<keyword evidence="16" id="KW-1185">Reference proteome</keyword>